<dbReference type="SUPFAM" id="SSF51197">
    <property type="entry name" value="Clavaminate synthase-like"/>
    <property type="match status" value="1"/>
</dbReference>
<evidence type="ECO:0000256" key="1">
    <source>
        <dbReference type="SAM" id="MobiDB-lite"/>
    </source>
</evidence>
<feature type="domain" description="Alpha-ketoglutarate-dependent dioxygenase AlkB-like" evidence="2">
    <location>
        <begin position="43"/>
        <end position="219"/>
    </location>
</feature>
<dbReference type="PANTHER" id="PTHR31212">
    <property type="entry name" value="ALPHA-KETOGLUTARATE-DEPENDENT DIOXYGENASE ALKB HOMOLOG 3"/>
    <property type="match status" value="1"/>
</dbReference>
<dbReference type="HOGENOM" id="CLU_054792_0_0_1"/>
<dbReference type="OrthoDB" id="445341at2759"/>
<dbReference type="STRING" id="675120.N1PSW0"/>
<dbReference type="InterPro" id="IPR032854">
    <property type="entry name" value="ALKBH3"/>
</dbReference>
<name>N1PSW0_DOTSN</name>
<dbReference type="PANTHER" id="PTHR31212:SF5">
    <property type="entry name" value="ISOCHORISMATASE FAMILY PROTEIN FAMILY (AFU_ORTHOLOGUE AFUA_3G14500)"/>
    <property type="match status" value="1"/>
</dbReference>
<organism evidence="3 4">
    <name type="scientific">Dothistroma septosporum (strain NZE10 / CBS 128990)</name>
    <name type="common">Red band needle blight fungus</name>
    <name type="synonym">Mycosphaerella pini</name>
    <dbReference type="NCBI Taxonomy" id="675120"/>
    <lineage>
        <taxon>Eukaryota</taxon>
        <taxon>Fungi</taxon>
        <taxon>Dikarya</taxon>
        <taxon>Ascomycota</taxon>
        <taxon>Pezizomycotina</taxon>
        <taxon>Dothideomycetes</taxon>
        <taxon>Dothideomycetidae</taxon>
        <taxon>Mycosphaerellales</taxon>
        <taxon>Mycosphaerellaceae</taxon>
        <taxon>Dothistroma</taxon>
    </lineage>
</organism>
<dbReference type="GO" id="GO:0051213">
    <property type="term" value="F:dioxygenase activity"/>
    <property type="evidence" value="ECO:0007669"/>
    <property type="project" value="InterPro"/>
</dbReference>
<evidence type="ECO:0000313" key="3">
    <source>
        <dbReference type="EMBL" id="EME46546.1"/>
    </source>
</evidence>
<dbReference type="EMBL" id="KB446537">
    <property type="protein sequence ID" value="EME46546.1"/>
    <property type="molecule type" value="Genomic_DNA"/>
</dbReference>
<reference evidence="3 4" key="2">
    <citation type="journal article" date="2012" name="PLoS Pathog.">
        <title>Diverse lifestyles and strategies of plant pathogenesis encoded in the genomes of eighteen Dothideomycetes fungi.</title>
        <authorList>
            <person name="Ohm R.A."/>
            <person name="Feau N."/>
            <person name="Henrissat B."/>
            <person name="Schoch C.L."/>
            <person name="Horwitz B.A."/>
            <person name="Barry K.W."/>
            <person name="Condon B.J."/>
            <person name="Copeland A.C."/>
            <person name="Dhillon B."/>
            <person name="Glaser F."/>
            <person name="Hesse C.N."/>
            <person name="Kosti I."/>
            <person name="LaButti K."/>
            <person name="Lindquist E.A."/>
            <person name="Lucas S."/>
            <person name="Salamov A.A."/>
            <person name="Bradshaw R.E."/>
            <person name="Ciuffetti L."/>
            <person name="Hamelin R.C."/>
            <person name="Kema G.H.J."/>
            <person name="Lawrence C."/>
            <person name="Scott J.A."/>
            <person name="Spatafora J.W."/>
            <person name="Turgeon B.G."/>
            <person name="de Wit P.J.G.M."/>
            <person name="Zhong S."/>
            <person name="Goodwin S.B."/>
            <person name="Grigoriev I.V."/>
        </authorList>
    </citation>
    <scope>NUCLEOTIDE SEQUENCE [LARGE SCALE GENOMIC DNA]</scope>
    <source>
        <strain evidence="4">NZE10 / CBS 128990</strain>
    </source>
</reference>
<protein>
    <recommendedName>
        <fullName evidence="2">Alpha-ketoglutarate-dependent dioxygenase AlkB-like domain-containing protein</fullName>
    </recommendedName>
</protein>
<dbReference type="InterPro" id="IPR037151">
    <property type="entry name" value="AlkB-like_sf"/>
</dbReference>
<accession>N1PSW0</accession>
<dbReference type="GO" id="GO:0006307">
    <property type="term" value="P:DNA alkylation repair"/>
    <property type="evidence" value="ECO:0007669"/>
    <property type="project" value="InterPro"/>
</dbReference>
<evidence type="ECO:0000313" key="4">
    <source>
        <dbReference type="Proteomes" id="UP000016933"/>
    </source>
</evidence>
<feature type="compositionally biased region" description="Basic and acidic residues" evidence="1">
    <location>
        <begin position="1"/>
        <end position="12"/>
    </location>
</feature>
<sequence length="284" mass="32136">MRLEQDEKDRTAGHRSLSGPWFEADKEKESAGSRIAYDVSSEDIFETTFAELKAEVDWQSKYHHQGAVPPLVCCQGTLERYGMPAYRHPSDRTMLIQAWTPTVDKTRGAAEGKVGFRLDHALLQLYPFGKTLDIAHGSNVVKVSSDAQRTKRIRTNSATEVGSQRRNHSVPMPHNFMLTMLLPTNAEYHRSIIADKRTLVELSEAENAYDDHRIRLTFRNIATFLSNDSKLTKGKARLVVDGDEEAGDGMLKAFGTESDTTHVTWSQNYEEGVRYHALILLRLR</sequence>
<dbReference type="Proteomes" id="UP000016933">
    <property type="component" value="Unassembled WGS sequence"/>
</dbReference>
<keyword evidence="4" id="KW-1185">Reference proteome</keyword>
<evidence type="ECO:0000259" key="2">
    <source>
        <dbReference type="Pfam" id="PF13532"/>
    </source>
</evidence>
<dbReference type="OMA" id="IQHYRSG"/>
<dbReference type="AlphaFoldDB" id="N1PSW0"/>
<dbReference type="eggNOG" id="ENOG502QRZN">
    <property type="taxonomic scope" value="Eukaryota"/>
</dbReference>
<dbReference type="InterPro" id="IPR027450">
    <property type="entry name" value="AlkB-like"/>
</dbReference>
<dbReference type="Pfam" id="PF13532">
    <property type="entry name" value="2OG-FeII_Oxy_2"/>
    <property type="match status" value="1"/>
</dbReference>
<proteinExistence type="predicted"/>
<dbReference type="Gene3D" id="2.60.120.590">
    <property type="entry name" value="Alpha-ketoglutarate-dependent dioxygenase AlkB-like"/>
    <property type="match status" value="1"/>
</dbReference>
<gene>
    <name evidence="3" type="ORF">DOTSEDRAFT_61169</name>
</gene>
<reference evidence="4" key="1">
    <citation type="journal article" date="2012" name="PLoS Genet.">
        <title>The genomes of the fungal plant pathogens Cladosporium fulvum and Dothistroma septosporum reveal adaptation to different hosts and lifestyles but also signatures of common ancestry.</title>
        <authorList>
            <person name="de Wit P.J.G.M."/>
            <person name="van der Burgt A."/>
            <person name="Oekmen B."/>
            <person name="Stergiopoulos I."/>
            <person name="Abd-Elsalam K.A."/>
            <person name="Aerts A.L."/>
            <person name="Bahkali A.H."/>
            <person name="Beenen H.G."/>
            <person name="Chettri P."/>
            <person name="Cox M.P."/>
            <person name="Datema E."/>
            <person name="de Vries R.P."/>
            <person name="Dhillon B."/>
            <person name="Ganley A.R."/>
            <person name="Griffiths S.A."/>
            <person name="Guo Y."/>
            <person name="Hamelin R.C."/>
            <person name="Henrissat B."/>
            <person name="Kabir M.S."/>
            <person name="Jashni M.K."/>
            <person name="Kema G."/>
            <person name="Klaubauf S."/>
            <person name="Lapidus A."/>
            <person name="Levasseur A."/>
            <person name="Lindquist E."/>
            <person name="Mehrabi R."/>
            <person name="Ohm R.A."/>
            <person name="Owen T.J."/>
            <person name="Salamov A."/>
            <person name="Schwelm A."/>
            <person name="Schijlen E."/>
            <person name="Sun H."/>
            <person name="van den Burg H.A."/>
            <person name="van Ham R.C.H.J."/>
            <person name="Zhang S."/>
            <person name="Goodwin S.B."/>
            <person name="Grigoriev I.V."/>
            <person name="Collemare J."/>
            <person name="Bradshaw R.E."/>
        </authorList>
    </citation>
    <scope>NUCLEOTIDE SEQUENCE [LARGE SCALE GENOMIC DNA]</scope>
    <source>
        <strain evidence="4">NZE10 / CBS 128990</strain>
    </source>
</reference>
<feature type="region of interest" description="Disordered" evidence="1">
    <location>
        <begin position="1"/>
        <end position="28"/>
    </location>
</feature>